<dbReference type="SUPFAM" id="SSF48317">
    <property type="entry name" value="Acid phosphatase/Vanadium-dependent haloperoxidase"/>
    <property type="match status" value="1"/>
</dbReference>
<evidence type="ECO:0000313" key="4">
    <source>
        <dbReference type="Proteomes" id="UP000263993"/>
    </source>
</evidence>
<dbReference type="Pfam" id="PF01569">
    <property type="entry name" value="PAP2"/>
    <property type="match status" value="1"/>
</dbReference>
<protein>
    <submittedName>
        <fullName evidence="3">PAP2 family protein</fullName>
    </submittedName>
</protein>
<gene>
    <name evidence="3" type="ORF">DXH78_06030</name>
</gene>
<evidence type="ECO:0000259" key="2">
    <source>
        <dbReference type="Pfam" id="PF01569"/>
    </source>
</evidence>
<keyword evidence="1" id="KW-0812">Transmembrane</keyword>
<dbReference type="InterPro" id="IPR036938">
    <property type="entry name" value="PAP2/HPO_sf"/>
</dbReference>
<dbReference type="Proteomes" id="UP000263993">
    <property type="component" value="Unassembled WGS sequence"/>
</dbReference>
<dbReference type="Gene3D" id="1.20.144.10">
    <property type="entry name" value="Phosphatidic acid phosphatase type 2/haloperoxidase"/>
    <property type="match status" value="1"/>
</dbReference>
<keyword evidence="1" id="KW-1133">Transmembrane helix</keyword>
<proteinExistence type="predicted"/>
<dbReference type="AlphaFoldDB" id="A0A371B9J6"/>
<keyword evidence="1" id="KW-0472">Membrane</keyword>
<feature type="transmembrane region" description="Helical" evidence="1">
    <location>
        <begin position="111"/>
        <end position="130"/>
    </location>
</feature>
<sequence length="296" mass="32697">MVRSENRSPLFRDHAREDFMGRTGLYIALGIGVVTGLVFGLFPELDIAISRVFYEHVIGGNHFGWRIYPPLMTARDAGLWVGTVIIFGVLAALAFKLVFPQRRSLISGRSVLFLCATMALGPGLLVNVILKDNWHRSRPIDVPQLGGTEIFTPWWDPRGGCDSNCAFVSGDVSGAVWTIAPAVLVPPPYRIIAVGAALALGTGMAVVRVMAGGHFTSDVLFAAVFTFLVIWLVYALIFRWPSTRLSEDESERRLERFSARCRRMTGWLSHRVATEIAGPPGEAGDDPKIKRRSGWW</sequence>
<feature type="transmembrane region" description="Helical" evidence="1">
    <location>
        <begin position="21"/>
        <end position="42"/>
    </location>
</feature>
<feature type="transmembrane region" description="Helical" evidence="1">
    <location>
        <begin position="77"/>
        <end position="99"/>
    </location>
</feature>
<dbReference type="CDD" id="cd03396">
    <property type="entry name" value="PAP2_like_6"/>
    <property type="match status" value="1"/>
</dbReference>
<organism evidence="3 4">
    <name type="scientific">Undibacter mobilis</name>
    <dbReference type="NCBI Taxonomy" id="2292256"/>
    <lineage>
        <taxon>Bacteria</taxon>
        <taxon>Pseudomonadati</taxon>
        <taxon>Pseudomonadota</taxon>
        <taxon>Alphaproteobacteria</taxon>
        <taxon>Hyphomicrobiales</taxon>
        <taxon>Nitrobacteraceae</taxon>
        <taxon>Undibacter</taxon>
    </lineage>
</organism>
<feature type="domain" description="Phosphatidic acid phosphatase type 2/haloperoxidase" evidence="2">
    <location>
        <begin position="111"/>
        <end position="239"/>
    </location>
</feature>
<comment type="caution">
    <text evidence="3">The sequence shown here is derived from an EMBL/GenBank/DDBJ whole genome shotgun (WGS) entry which is preliminary data.</text>
</comment>
<dbReference type="InterPro" id="IPR000326">
    <property type="entry name" value="PAP2/HPO"/>
</dbReference>
<keyword evidence="4" id="KW-1185">Reference proteome</keyword>
<dbReference type="OrthoDB" id="9813524at2"/>
<feature type="transmembrane region" description="Helical" evidence="1">
    <location>
        <begin position="189"/>
        <end position="207"/>
    </location>
</feature>
<dbReference type="EMBL" id="QRGO01000001">
    <property type="protein sequence ID" value="RDV04177.1"/>
    <property type="molecule type" value="Genomic_DNA"/>
</dbReference>
<feature type="transmembrane region" description="Helical" evidence="1">
    <location>
        <begin position="219"/>
        <end position="240"/>
    </location>
</feature>
<evidence type="ECO:0000256" key="1">
    <source>
        <dbReference type="SAM" id="Phobius"/>
    </source>
</evidence>
<name>A0A371B9J6_9BRAD</name>
<accession>A0A371B9J6</accession>
<evidence type="ECO:0000313" key="3">
    <source>
        <dbReference type="EMBL" id="RDV04177.1"/>
    </source>
</evidence>
<reference evidence="4" key="1">
    <citation type="submission" date="2018-08" db="EMBL/GenBank/DDBJ databases">
        <authorList>
            <person name="Kim S.-J."/>
            <person name="Jung G.-Y."/>
        </authorList>
    </citation>
    <scope>NUCLEOTIDE SEQUENCE [LARGE SCALE GENOMIC DNA]</scope>
    <source>
        <strain evidence="4">GY_H</strain>
    </source>
</reference>